<evidence type="ECO:0000313" key="1">
    <source>
        <dbReference type="EMBL" id="EAR27196.1"/>
    </source>
</evidence>
<dbReference type="STRING" id="87626.PTD2_05980"/>
<dbReference type="PANTHER" id="PTHR20974:SF0">
    <property type="entry name" value="UPF0585 PROTEIN CG18661"/>
    <property type="match status" value="1"/>
</dbReference>
<proteinExistence type="predicted"/>
<accession>A4CE04</accession>
<dbReference type="eggNOG" id="COG2813">
    <property type="taxonomic scope" value="Bacteria"/>
</dbReference>
<dbReference type="PANTHER" id="PTHR20974">
    <property type="entry name" value="UPF0585 PROTEIN CG18661"/>
    <property type="match status" value="1"/>
</dbReference>
<comment type="caution">
    <text evidence="1">The sequence shown here is derived from an EMBL/GenBank/DDBJ whole genome shotgun (WGS) entry which is preliminary data.</text>
</comment>
<protein>
    <recommendedName>
        <fullName evidence="3">Methylase</fullName>
    </recommendedName>
</protein>
<gene>
    <name evidence="1" type="ORF">PTD2_05980</name>
</gene>
<dbReference type="AlphaFoldDB" id="A4CE04"/>
<name>A4CE04_9GAMM</name>
<organism evidence="1 2">
    <name type="scientific">Pseudoalteromonas tunicata D2</name>
    <dbReference type="NCBI Taxonomy" id="87626"/>
    <lineage>
        <taxon>Bacteria</taxon>
        <taxon>Pseudomonadati</taxon>
        <taxon>Pseudomonadota</taxon>
        <taxon>Gammaproteobacteria</taxon>
        <taxon>Alteromonadales</taxon>
        <taxon>Pseudoalteromonadaceae</taxon>
        <taxon>Pseudoalteromonas</taxon>
    </lineage>
</organism>
<dbReference type="Pfam" id="PF06080">
    <property type="entry name" value="DUF938"/>
    <property type="match status" value="1"/>
</dbReference>
<dbReference type="EMBL" id="AAOH01000007">
    <property type="protein sequence ID" value="EAR27196.1"/>
    <property type="molecule type" value="Genomic_DNA"/>
</dbReference>
<dbReference type="InterPro" id="IPR010342">
    <property type="entry name" value="DUF938"/>
</dbReference>
<reference evidence="1 2" key="1">
    <citation type="submission" date="2006-02" db="EMBL/GenBank/DDBJ databases">
        <authorList>
            <person name="Moran M.A."/>
            <person name="Kjelleberg S."/>
            <person name="Egan S."/>
            <person name="Saunders N."/>
            <person name="Thomas T."/>
            <person name="Ferriera S."/>
            <person name="Johnson J."/>
            <person name="Kravitz S."/>
            <person name="Halpern A."/>
            <person name="Remington K."/>
            <person name="Beeson K."/>
            <person name="Tran B."/>
            <person name="Rogers Y.-H."/>
            <person name="Friedman R."/>
            <person name="Venter J.C."/>
        </authorList>
    </citation>
    <scope>NUCLEOTIDE SEQUENCE [LARGE SCALE GENOMIC DNA]</scope>
    <source>
        <strain evidence="1 2">D2</strain>
    </source>
</reference>
<dbReference type="Gene3D" id="3.40.50.150">
    <property type="entry name" value="Vaccinia Virus protein VP39"/>
    <property type="match status" value="1"/>
</dbReference>
<dbReference type="SUPFAM" id="SSF53335">
    <property type="entry name" value="S-adenosyl-L-methionine-dependent methyltransferases"/>
    <property type="match status" value="1"/>
</dbReference>
<dbReference type="HOGENOM" id="CLU_067698_2_0_6"/>
<dbReference type="Proteomes" id="UP000006201">
    <property type="component" value="Unassembled WGS sequence"/>
</dbReference>
<sequence length="202" mass="22487">MIAAPFSQACENNKIPIVEQLKKIFTTTSKVLEVGSGSGQHAVFFAAQLPHLIWQPTDLTVNHYGINAWRNELPSPNLKPPLELDVSAAWPVVQVDGIFTANTLHIMSWELVKLFFQGVGKHLALQGRLVVYGPFKYQGQFTSESNAQFDLWLKAHDSARGVRNIEDVVQLAQSVGLALTSDTVMPANNQLLVFEKQQHEVR</sequence>
<keyword evidence="2" id="KW-1185">Reference proteome</keyword>
<evidence type="ECO:0000313" key="2">
    <source>
        <dbReference type="Proteomes" id="UP000006201"/>
    </source>
</evidence>
<evidence type="ECO:0008006" key="3">
    <source>
        <dbReference type="Google" id="ProtNLM"/>
    </source>
</evidence>
<dbReference type="InterPro" id="IPR029063">
    <property type="entry name" value="SAM-dependent_MTases_sf"/>
</dbReference>